<feature type="compositionally biased region" description="Polar residues" evidence="8">
    <location>
        <begin position="294"/>
        <end position="314"/>
    </location>
</feature>
<gene>
    <name evidence="11" type="primary">LOC120253016</name>
</gene>
<dbReference type="GO" id="GO:0005634">
    <property type="term" value="C:nucleus"/>
    <property type="evidence" value="ECO:0007669"/>
    <property type="project" value="UniProtKB-SubCell"/>
</dbReference>
<feature type="domain" description="BZIP" evidence="9">
    <location>
        <begin position="117"/>
        <end position="180"/>
    </location>
</feature>
<feature type="compositionally biased region" description="Basic residues" evidence="8">
    <location>
        <begin position="326"/>
        <end position="347"/>
    </location>
</feature>
<keyword evidence="3" id="KW-0805">Transcription regulation</keyword>
<keyword evidence="5" id="KW-0804">Transcription</keyword>
<sequence length="347" mass="38841">MSNNSTTKGDLTEWSEFEAARALASIAGIQTKILKNENDDETPNDNNDLKTRNGFDLVLAMSKEEVACQEGGIINKDGENGLTEEPKSSENIDCLDNYDVTVKTTKGKHNLTEAEKEQKRMRRVLANRESARETIRRRQAFREELIKKVADLSLDNRDIKMQRERLMNEYNTLKDNNKQLKERIAKAKHCPEKSSTTAIPVTGYSFAPYPWTSWSPFSYDLGNSLGSCGVYVPHHHAWFHPHQASGPLPMYVGTNIHGSVPYCHHQTNASSSTIVSAMQDGSDEHEHPMHLVLNSNANSSFPSSDDQGKSHVQPTSSVSASAAEARKKRKELTKLKHLQGKQVSKHN</sequence>
<reference evidence="11" key="1">
    <citation type="submission" date="2025-08" db="UniProtKB">
        <authorList>
            <consortium name="RefSeq"/>
        </authorList>
    </citation>
    <scope>IDENTIFICATION</scope>
</reference>
<evidence type="ECO:0000256" key="3">
    <source>
        <dbReference type="ARBA" id="ARBA00023015"/>
    </source>
</evidence>
<dbReference type="SMART" id="SM00338">
    <property type="entry name" value="BRLZ"/>
    <property type="match status" value="1"/>
</dbReference>
<dbReference type="CDD" id="cd14702">
    <property type="entry name" value="bZIP_plant_GBF1"/>
    <property type="match status" value="1"/>
</dbReference>
<dbReference type="GO" id="GO:0043565">
    <property type="term" value="F:sequence-specific DNA binding"/>
    <property type="evidence" value="ECO:0007669"/>
    <property type="project" value="InterPro"/>
</dbReference>
<protein>
    <submittedName>
        <fullName evidence="11">Probable basic-leucine zipper transcription factor F</fullName>
    </submittedName>
</protein>
<evidence type="ECO:0000256" key="6">
    <source>
        <dbReference type="ARBA" id="ARBA00023242"/>
    </source>
</evidence>
<dbReference type="PANTHER" id="PTHR45967:SF28">
    <property type="entry name" value="BASIC-LEUCINE ZIPPER (BZIP) TRANSCRIPTION FACTOR FAMILY PROTEIN"/>
    <property type="match status" value="1"/>
</dbReference>
<keyword evidence="6" id="KW-0539">Nucleus</keyword>
<dbReference type="GeneID" id="120253016"/>
<dbReference type="InterPro" id="IPR004827">
    <property type="entry name" value="bZIP"/>
</dbReference>
<feature type="coiled-coil region" evidence="7">
    <location>
        <begin position="114"/>
        <end position="190"/>
    </location>
</feature>
<evidence type="ECO:0000256" key="2">
    <source>
        <dbReference type="ARBA" id="ARBA00007163"/>
    </source>
</evidence>
<evidence type="ECO:0000313" key="11">
    <source>
        <dbReference type="RefSeq" id="XP_039117185.1"/>
    </source>
</evidence>
<evidence type="ECO:0000313" key="10">
    <source>
        <dbReference type="Proteomes" id="UP001515500"/>
    </source>
</evidence>
<accession>A0AB40AQA7</accession>
<comment type="similarity">
    <text evidence="2">Belongs to the bZIP family.</text>
</comment>
<evidence type="ECO:0000256" key="1">
    <source>
        <dbReference type="ARBA" id="ARBA00004123"/>
    </source>
</evidence>
<keyword evidence="10" id="KW-1185">Reference proteome</keyword>
<evidence type="ECO:0000256" key="8">
    <source>
        <dbReference type="SAM" id="MobiDB-lite"/>
    </source>
</evidence>
<dbReference type="GO" id="GO:0003700">
    <property type="term" value="F:DNA-binding transcription factor activity"/>
    <property type="evidence" value="ECO:0007669"/>
    <property type="project" value="InterPro"/>
</dbReference>
<proteinExistence type="inferred from homology"/>
<keyword evidence="7" id="KW-0175">Coiled coil</keyword>
<dbReference type="Proteomes" id="UP001515500">
    <property type="component" value="Chromosome 25"/>
</dbReference>
<name>A0AB40AQA7_DIOCR</name>
<dbReference type="PROSITE" id="PS50217">
    <property type="entry name" value="BZIP"/>
    <property type="match status" value="1"/>
</dbReference>
<feature type="region of interest" description="Disordered" evidence="8">
    <location>
        <begin position="294"/>
        <end position="347"/>
    </location>
</feature>
<evidence type="ECO:0000256" key="5">
    <source>
        <dbReference type="ARBA" id="ARBA00023163"/>
    </source>
</evidence>
<evidence type="ECO:0000256" key="4">
    <source>
        <dbReference type="ARBA" id="ARBA00023125"/>
    </source>
</evidence>
<dbReference type="InterPro" id="IPR046347">
    <property type="entry name" value="bZIP_sf"/>
</dbReference>
<dbReference type="RefSeq" id="XP_039117185.1">
    <property type="nucleotide sequence ID" value="XM_039261251.1"/>
</dbReference>
<organism evidence="10 11">
    <name type="scientific">Dioscorea cayennensis subsp. rotundata</name>
    <name type="common">White Guinea yam</name>
    <name type="synonym">Dioscorea rotundata</name>
    <dbReference type="NCBI Taxonomy" id="55577"/>
    <lineage>
        <taxon>Eukaryota</taxon>
        <taxon>Viridiplantae</taxon>
        <taxon>Streptophyta</taxon>
        <taxon>Embryophyta</taxon>
        <taxon>Tracheophyta</taxon>
        <taxon>Spermatophyta</taxon>
        <taxon>Magnoliopsida</taxon>
        <taxon>Liliopsida</taxon>
        <taxon>Dioscoreales</taxon>
        <taxon>Dioscoreaceae</taxon>
        <taxon>Dioscorea</taxon>
    </lineage>
</organism>
<dbReference type="InterPro" id="IPR044827">
    <property type="entry name" value="GBF-like"/>
</dbReference>
<dbReference type="AlphaFoldDB" id="A0AB40AQA7"/>
<comment type="subcellular location">
    <subcellularLocation>
        <location evidence="1">Nucleus</location>
    </subcellularLocation>
</comment>
<evidence type="ECO:0000256" key="7">
    <source>
        <dbReference type="SAM" id="Coils"/>
    </source>
</evidence>
<keyword evidence="4" id="KW-0238">DNA-binding</keyword>
<dbReference type="InterPro" id="IPR045314">
    <property type="entry name" value="bZIP_plant_GBF1"/>
</dbReference>
<evidence type="ECO:0000259" key="9">
    <source>
        <dbReference type="PROSITE" id="PS50217"/>
    </source>
</evidence>
<dbReference type="PANTHER" id="PTHR45967">
    <property type="entry name" value="G-BOX-BINDING FACTOR 3-RELATED"/>
    <property type="match status" value="1"/>
</dbReference>
<dbReference type="SUPFAM" id="SSF57959">
    <property type="entry name" value="Leucine zipper domain"/>
    <property type="match status" value="1"/>
</dbReference>